<accession>A0A9P3L868</accession>
<dbReference type="AlphaFoldDB" id="A0A9P3L868"/>
<evidence type="ECO:0000256" key="1">
    <source>
        <dbReference type="SAM" id="MobiDB-lite"/>
    </source>
</evidence>
<protein>
    <submittedName>
        <fullName evidence="2">Uncharacterized protein</fullName>
    </submittedName>
</protein>
<evidence type="ECO:0000313" key="2">
    <source>
        <dbReference type="EMBL" id="GJE84673.1"/>
    </source>
</evidence>
<reference evidence="2 3" key="1">
    <citation type="submission" date="2021-08" db="EMBL/GenBank/DDBJ databases">
        <title>Draft Genome Sequence of Phanerochaete sordida strain YK-624.</title>
        <authorList>
            <person name="Mori T."/>
            <person name="Dohra H."/>
            <person name="Suzuki T."/>
            <person name="Kawagishi H."/>
            <person name="Hirai H."/>
        </authorList>
    </citation>
    <scope>NUCLEOTIDE SEQUENCE [LARGE SCALE GENOMIC DNA]</scope>
    <source>
        <strain evidence="2 3">YK-624</strain>
    </source>
</reference>
<evidence type="ECO:0000313" key="3">
    <source>
        <dbReference type="Proteomes" id="UP000703269"/>
    </source>
</evidence>
<keyword evidence="3" id="KW-1185">Reference proteome</keyword>
<proteinExistence type="predicted"/>
<sequence>MGLDLPLPLSVGRSGERLGDLWRSRSALSYLQPSKFALSGIGRLGTRRSFVRASRARLWRPGSSQSCTNPPQQSASRLKELHVARRAGSGGRTPPRALDDPADGTLAAAPP</sequence>
<organism evidence="2 3">
    <name type="scientific">Phanerochaete sordida</name>
    <dbReference type="NCBI Taxonomy" id="48140"/>
    <lineage>
        <taxon>Eukaryota</taxon>
        <taxon>Fungi</taxon>
        <taxon>Dikarya</taxon>
        <taxon>Basidiomycota</taxon>
        <taxon>Agaricomycotina</taxon>
        <taxon>Agaricomycetes</taxon>
        <taxon>Polyporales</taxon>
        <taxon>Phanerochaetaceae</taxon>
        <taxon>Phanerochaete</taxon>
    </lineage>
</organism>
<name>A0A9P3L868_9APHY</name>
<dbReference type="Proteomes" id="UP000703269">
    <property type="component" value="Unassembled WGS sequence"/>
</dbReference>
<dbReference type="EMBL" id="BPQB01000001">
    <property type="protein sequence ID" value="GJE84673.1"/>
    <property type="molecule type" value="Genomic_DNA"/>
</dbReference>
<gene>
    <name evidence="2" type="ORF">PsYK624_007490</name>
</gene>
<comment type="caution">
    <text evidence="2">The sequence shown here is derived from an EMBL/GenBank/DDBJ whole genome shotgun (WGS) entry which is preliminary data.</text>
</comment>
<feature type="region of interest" description="Disordered" evidence="1">
    <location>
        <begin position="85"/>
        <end position="111"/>
    </location>
</feature>